<evidence type="ECO:0000313" key="5">
    <source>
        <dbReference type="Proteomes" id="UP000751190"/>
    </source>
</evidence>
<dbReference type="InterPro" id="IPR005182">
    <property type="entry name" value="YdbS-like_PH"/>
</dbReference>
<evidence type="ECO:0000313" key="4">
    <source>
        <dbReference type="EMBL" id="KAG8460304.1"/>
    </source>
</evidence>
<name>A0A8J5XA73_DIALT</name>
<evidence type="ECO:0000256" key="1">
    <source>
        <dbReference type="SAM" id="Phobius"/>
    </source>
</evidence>
<keyword evidence="2" id="KW-0732">Signal</keyword>
<dbReference type="Proteomes" id="UP000751190">
    <property type="component" value="Unassembled WGS sequence"/>
</dbReference>
<dbReference type="OMA" id="GFTGQDR"/>
<dbReference type="OrthoDB" id="3001at2759"/>
<evidence type="ECO:0000259" key="3">
    <source>
        <dbReference type="Pfam" id="PF03703"/>
    </source>
</evidence>
<protein>
    <recommendedName>
        <fullName evidence="3">YdbS-like PH domain-containing protein</fullName>
    </recommendedName>
</protein>
<gene>
    <name evidence="4" type="ORF">KFE25_011795</name>
</gene>
<feature type="chain" id="PRO_5035308190" description="YdbS-like PH domain-containing protein" evidence="2">
    <location>
        <begin position="23"/>
        <end position="191"/>
    </location>
</feature>
<dbReference type="PANTHER" id="PTHR35688:SF2">
    <property type="entry name" value="NAD(P)-LINKED OXIDOREDUCTASE SUPERFAMILY PROTEIN"/>
    <property type="match status" value="1"/>
</dbReference>
<dbReference type="AlphaFoldDB" id="A0A8J5XA73"/>
<organism evidence="4 5">
    <name type="scientific">Diacronema lutheri</name>
    <name type="common">Unicellular marine alga</name>
    <name type="synonym">Monochrysis lutheri</name>
    <dbReference type="NCBI Taxonomy" id="2081491"/>
    <lineage>
        <taxon>Eukaryota</taxon>
        <taxon>Haptista</taxon>
        <taxon>Haptophyta</taxon>
        <taxon>Pavlovophyceae</taxon>
        <taxon>Pavlovales</taxon>
        <taxon>Pavlovaceae</taxon>
        <taxon>Diacronema</taxon>
    </lineage>
</organism>
<keyword evidence="1" id="KW-1133">Transmembrane helix</keyword>
<proteinExistence type="predicted"/>
<keyword evidence="1" id="KW-0812">Transmembrane</keyword>
<comment type="caution">
    <text evidence="4">The sequence shown here is derived from an EMBL/GenBank/DDBJ whole genome shotgun (WGS) entry which is preliminary data.</text>
</comment>
<accession>A0A8J5XA73</accession>
<dbReference type="PANTHER" id="PTHR35688">
    <property type="entry name" value="NAD(P)-LINKED OXIDOREDUCTASE SUPERFAMILY PROTEIN"/>
    <property type="match status" value="1"/>
</dbReference>
<keyword evidence="5" id="KW-1185">Reference proteome</keyword>
<feature type="signal peptide" evidence="2">
    <location>
        <begin position="1"/>
        <end position="22"/>
    </location>
</feature>
<keyword evidence="1" id="KW-0472">Membrane</keyword>
<dbReference type="EMBL" id="JAGTXO010000033">
    <property type="protein sequence ID" value="KAG8460304.1"/>
    <property type="molecule type" value="Genomic_DNA"/>
</dbReference>
<feature type="domain" description="YdbS-like PH" evidence="3">
    <location>
        <begin position="101"/>
        <end position="171"/>
    </location>
</feature>
<dbReference type="Pfam" id="PF03703">
    <property type="entry name" value="bPH_2"/>
    <property type="match status" value="1"/>
</dbReference>
<reference evidence="4" key="1">
    <citation type="submission" date="2021-05" db="EMBL/GenBank/DDBJ databases">
        <title>The genome of the haptophyte Pavlova lutheri (Diacronema luteri, Pavlovales) - a model for lipid biosynthesis in eukaryotic algae.</title>
        <authorList>
            <person name="Hulatt C.J."/>
            <person name="Posewitz M.C."/>
        </authorList>
    </citation>
    <scope>NUCLEOTIDE SEQUENCE</scope>
    <source>
        <strain evidence="4">NIVA-4/92</strain>
    </source>
</reference>
<sequence length="191" mass="20677">MAVLRNLACALALALTASAAGAAVRPRSTLSRGGFAMRSRVASPALVAMSTKSKEAAPAPPPEVTFFEGPPSWTEAVVPAVSIITVLGIVPFAAAISRQVWTRYKITNRRLSIQSGWGGNDLVEVVYRDITKVNFIFRFGGLAGDMVMQLSDGAKLEIRSMPDFEKNYDYIMSQVSEACREASNFKKLSKE</sequence>
<feature type="transmembrane region" description="Helical" evidence="1">
    <location>
        <begin position="76"/>
        <end position="96"/>
    </location>
</feature>
<evidence type="ECO:0000256" key="2">
    <source>
        <dbReference type="SAM" id="SignalP"/>
    </source>
</evidence>